<evidence type="ECO:0007829" key="5">
    <source>
        <dbReference type="PeptideAtlas" id="Q93321"/>
    </source>
</evidence>
<dbReference type="PaxDb" id="6239-C33G3.6"/>
<proteinExistence type="evidence at protein level"/>
<feature type="compositionally biased region" description="Basic and acidic residues" evidence="1">
    <location>
        <begin position="220"/>
        <end position="231"/>
    </location>
</feature>
<keyword evidence="2" id="KW-0723">Serine/threonine-protein kinase</keyword>
<dbReference type="EMBL" id="BX284606">
    <property type="protein sequence ID" value="CAB01734.2"/>
    <property type="molecule type" value="Genomic_DNA"/>
</dbReference>
<feature type="region of interest" description="Disordered" evidence="1">
    <location>
        <begin position="282"/>
        <end position="334"/>
    </location>
</feature>
<feature type="compositionally biased region" description="Basic and acidic residues" evidence="1">
    <location>
        <begin position="282"/>
        <end position="299"/>
    </location>
</feature>
<dbReference type="IntAct" id="Q93321">
    <property type="interactions" value="2"/>
</dbReference>
<dbReference type="HOGENOM" id="CLU_438222_0_0_1"/>
<dbReference type="DIP" id="DIP-25569N"/>
<feature type="compositionally biased region" description="Polar residues" evidence="1">
    <location>
        <begin position="321"/>
        <end position="334"/>
    </location>
</feature>
<dbReference type="AlphaFoldDB" id="Q93321"/>
<dbReference type="STRING" id="6239.C33G3.6.1"/>
<keyword evidence="2" id="KW-0808">Transferase</keyword>
<feature type="compositionally biased region" description="Polar residues" evidence="1">
    <location>
        <begin position="97"/>
        <end position="115"/>
    </location>
</feature>
<dbReference type="InParanoid" id="Q93321"/>
<dbReference type="KEGG" id="cel:CELE_C33G3.6"/>
<dbReference type="GO" id="GO:0004674">
    <property type="term" value="F:protein serine/threonine kinase activity"/>
    <property type="evidence" value="ECO:0007669"/>
    <property type="project" value="UniProtKB-KW"/>
</dbReference>
<feature type="region of interest" description="Disordered" evidence="1">
    <location>
        <begin position="378"/>
        <end position="403"/>
    </location>
</feature>
<feature type="compositionally biased region" description="Polar residues" evidence="1">
    <location>
        <begin position="207"/>
        <end position="217"/>
    </location>
</feature>
<dbReference type="Bgee" id="WBGene00007906">
    <property type="expression patterns" value="Expressed in pharyngeal muscle cell (C elegans) and 3 other cell types or tissues"/>
</dbReference>
<dbReference type="Proteomes" id="UP000001940">
    <property type="component" value="Chromosome X"/>
</dbReference>
<keyword evidence="5" id="KW-1267">Proteomics identification</keyword>
<evidence type="ECO:0000313" key="4">
    <source>
        <dbReference type="WormBase" id="C33G3.6"/>
    </source>
</evidence>
<feature type="region of interest" description="Disordered" evidence="1">
    <location>
        <begin position="1"/>
        <end position="62"/>
    </location>
</feature>
<feature type="compositionally biased region" description="Polar residues" evidence="1">
    <location>
        <begin position="481"/>
        <end position="506"/>
    </location>
</feature>
<feature type="region of interest" description="Disordered" evidence="1">
    <location>
        <begin position="97"/>
        <end position="255"/>
    </location>
</feature>
<evidence type="ECO:0000313" key="2">
    <source>
        <dbReference type="EMBL" id="CAB01734.2"/>
    </source>
</evidence>
<evidence type="ECO:0000256" key="1">
    <source>
        <dbReference type="SAM" id="MobiDB-lite"/>
    </source>
</evidence>
<dbReference type="CTD" id="181518"/>
<evidence type="ECO:0000313" key="3">
    <source>
        <dbReference type="Proteomes" id="UP000001940"/>
    </source>
</evidence>
<dbReference type="AGR" id="WB:WBGene00007906"/>
<gene>
    <name evidence="2 4" type="ORF">C33G3.6</name>
    <name evidence="2" type="ORF">CELE_C33G3.6</name>
</gene>
<dbReference type="WormBase" id="C33G3.6">
    <property type="protein sequence ID" value="CE31432"/>
    <property type="gene ID" value="WBGene00007906"/>
</dbReference>
<feature type="compositionally biased region" description="Basic and acidic residues" evidence="1">
    <location>
        <begin position="15"/>
        <end position="43"/>
    </location>
</feature>
<organism evidence="2 3">
    <name type="scientific">Caenorhabditis elegans</name>
    <dbReference type="NCBI Taxonomy" id="6239"/>
    <lineage>
        <taxon>Eukaryota</taxon>
        <taxon>Metazoa</taxon>
        <taxon>Ecdysozoa</taxon>
        <taxon>Nematoda</taxon>
        <taxon>Chromadorea</taxon>
        <taxon>Rhabditida</taxon>
        <taxon>Rhabditina</taxon>
        <taxon>Rhabditomorpha</taxon>
        <taxon>Rhabditoidea</taxon>
        <taxon>Rhabditidae</taxon>
        <taxon>Peloderinae</taxon>
        <taxon>Caenorhabditis</taxon>
    </lineage>
</organism>
<feature type="compositionally biased region" description="Acidic residues" evidence="1">
    <location>
        <begin position="121"/>
        <end position="130"/>
    </location>
</feature>
<dbReference type="PeptideAtlas" id="Q93321"/>
<dbReference type="GeneID" id="181518"/>
<feature type="compositionally biased region" description="Polar residues" evidence="1">
    <location>
        <begin position="301"/>
        <end position="314"/>
    </location>
</feature>
<dbReference type="PhylomeDB" id="Q93321"/>
<name>Q93321_CAEEL</name>
<dbReference type="PIR" id="T19686">
    <property type="entry name" value="T19686"/>
</dbReference>
<keyword evidence="2" id="KW-0418">Kinase</keyword>
<protein>
    <submittedName>
        <fullName evidence="2">Non-specific serine/threonine protein kinase</fullName>
    </submittedName>
</protein>
<dbReference type="UCSC" id="C33G3.6.1">
    <property type="organism name" value="c. elegans"/>
</dbReference>
<accession>Q93321</accession>
<dbReference type="RefSeq" id="NP_510344.2">
    <property type="nucleotide sequence ID" value="NM_077943.4"/>
</dbReference>
<sequence>MSDHEDQFLVFAADDTNRLTEEHGHGEMGRDKAGVDEECRHEEDKDESNTENLKNTGENATACNGINRKNYIERNRIGNSEIEEKIEKQMSVEKNISIEQFFGENQKSTRNSDQNAKNHEEDPESDDEETAYLNLIRSFKKEESMHDLKNASGKLPSSNCEDEISIDEFHDSESNGKCSEEEDEDESYLIQLKYFGGSGKPLEQGQEKPTSAETNEGFNIDEKPDEMKNNYETDSVENVQKGETEEEKRKRLSEEERLSAEFLASLDQKTIDADRLRHNLNHREKIKEEAERQQLEPEMQKSYNNDYRQSSINSHQDKYENSSNGINYTDRNQDVYNNKSYGQQEWLKNTSSDHLPYCDPRDIQRASSQNVYHEGINSHVSRPNYNQPQHHQHHQQSHDQNSTISSVEYNQYQQKAGSYGRNYHPYNNHHQQYNPYNQVLENSSSEYNPRQQESRNASYINISTFDGYNHHQYNGHHERANSYNPYPENSRNFSHQSQHSGRQAEQPYNSYDQFLTNGRTESYGNTNHQSESLEKSNYDYRNTTILRLLIDKKTESYEIARQIIDYLELCKRKNVRVTKDSIYEAPNRVSYNVDLVVFINQKMSHLVKCEDDEFRLILNSDEGN</sequence>
<keyword evidence="3" id="KW-1185">Reference proteome</keyword>
<feature type="compositionally biased region" description="Polar residues" evidence="1">
    <location>
        <begin position="50"/>
        <end position="62"/>
    </location>
</feature>
<feature type="compositionally biased region" description="Basic and acidic residues" evidence="1">
    <location>
        <begin position="139"/>
        <end position="149"/>
    </location>
</feature>
<feature type="region of interest" description="Disordered" evidence="1">
    <location>
        <begin position="470"/>
        <end position="506"/>
    </location>
</feature>
<reference evidence="2 3" key="1">
    <citation type="journal article" date="1998" name="Science">
        <title>Genome sequence of the nematode C. elegans: a platform for investigating biology.</title>
        <authorList>
            <consortium name="The C. elegans sequencing consortium"/>
            <person name="Sulson J.E."/>
            <person name="Waterston R."/>
        </authorList>
    </citation>
    <scope>NUCLEOTIDE SEQUENCE [LARGE SCALE GENOMIC DNA]</scope>
    <source>
        <strain evidence="2 3">Bristol N2</strain>
    </source>
</reference>
<feature type="compositionally biased region" description="Basic and acidic residues" evidence="1">
    <location>
        <begin position="240"/>
        <end position="255"/>
    </location>
</feature>